<feature type="compositionally biased region" description="Basic and acidic residues" evidence="2">
    <location>
        <begin position="678"/>
        <end position="690"/>
    </location>
</feature>
<feature type="region of interest" description="Disordered" evidence="2">
    <location>
        <begin position="653"/>
        <end position="696"/>
    </location>
</feature>
<dbReference type="GO" id="GO:0033314">
    <property type="term" value="P:mitotic DNA replication checkpoint signaling"/>
    <property type="evidence" value="ECO:0007669"/>
    <property type="project" value="TreeGrafter"/>
</dbReference>
<dbReference type="InterPro" id="IPR001357">
    <property type="entry name" value="BRCT_dom"/>
</dbReference>
<dbReference type="OrthoDB" id="251770at2759"/>
<evidence type="ECO:0000256" key="2">
    <source>
        <dbReference type="SAM" id="MobiDB-lite"/>
    </source>
</evidence>
<dbReference type="InterPro" id="IPR036420">
    <property type="entry name" value="BRCT_dom_sf"/>
</dbReference>
<gene>
    <name evidence="4" type="ORF">MVEN_01361000</name>
</gene>
<evidence type="ECO:0000313" key="5">
    <source>
        <dbReference type="Proteomes" id="UP000620124"/>
    </source>
</evidence>
<name>A0A8H6XYB4_9AGAR</name>
<dbReference type="PANTHER" id="PTHR13561:SF20">
    <property type="entry name" value="DNA TOPOISOMERASE 2-BINDING PROTEIN 1"/>
    <property type="match status" value="1"/>
</dbReference>
<feature type="region of interest" description="Disordered" evidence="2">
    <location>
        <begin position="547"/>
        <end position="603"/>
    </location>
</feature>
<comment type="caution">
    <text evidence="4">The sequence shown here is derived from an EMBL/GenBank/DDBJ whole genome shotgun (WGS) entry which is preliminary data.</text>
</comment>
<dbReference type="PANTHER" id="PTHR13561">
    <property type="entry name" value="DNA REPLICATION REGULATOR DPB11-RELATED"/>
    <property type="match status" value="1"/>
</dbReference>
<feature type="region of interest" description="Disordered" evidence="2">
    <location>
        <begin position="213"/>
        <end position="255"/>
    </location>
</feature>
<dbReference type="PROSITE" id="PS50172">
    <property type="entry name" value="BRCT"/>
    <property type="match status" value="3"/>
</dbReference>
<reference evidence="4" key="1">
    <citation type="submission" date="2020-05" db="EMBL/GenBank/DDBJ databases">
        <title>Mycena genomes resolve the evolution of fungal bioluminescence.</title>
        <authorList>
            <person name="Tsai I.J."/>
        </authorList>
    </citation>
    <scope>NUCLEOTIDE SEQUENCE</scope>
    <source>
        <strain evidence="4">CCC161011</strain>
    </source>
</reference>
<feature type="compositionally biased region" description="Basic and acidic residues" evidence="2">
    <location>
        <begin position="562"/>
        <end position="571"/>
    </location>
</feature>
<feature type="compositionally biased region" description="Basic and acidic residues" evidence="2">
    <location>
        <begin position="213"/>
        <end position="225"/>
    </location>
</feature>
<dbReference type="CDD" id="cd00027">
    <property type="entry name" value="BRCT"/>
    <property type="match status" value="2"/>
</dbReference>
<accession>A0A8H6XYB4</accession>
<evidence type="ECO:0000259" key="3">
    <source>
        <dbReference type="PROSITE" id="PS50172"/>
    </source>
</evidence>
<protein>
    <recommendedName>
        <fullName evidence="3">BRCT domain-containing protein</fullName>
    </recommendedName>
</protein>
<dbReference type="SUPFAM" id="SSF52113">
    <property type="entry name" value="BRCT domain"/>
    <property type="match status" value="3"/>
</dbReference>
<dbReference type="SMART" id="SM00292">
    <property type="entry name" value="BRCT"/>
    <property type="match status" value="3"/>
</dbReference>
<feature type="domain" description="BRCT" evidence="3">
    <location>
        <begin position="461"/>
        <end position="542"/>
    </location>
</feature>
<dbReference type="GO" id="GO:0006270">
    <property type="term" value="P:DNA replication initiation"/>
    <property type="evidence" value="ECO:0007669"/>
    <property type="project" value="TreeGrafter"/>
</dbReference>
<feature type="domain" description="BRCT" evidence="3">
    <location>
        <begin position="359"/>
        <end position="446"/>
    </location>
</feature>
<feature type="region of interest" description="Disordered" evidence="2">
    <location>
        <begin position="297"/>
        <end position="316"/>
    </location>
</feature>
<dbReference type="Pfam" id="PF12738">
    <property type="entry name" value="PTCB-BRCT"/>
    <property type="match status" value="1"/>
</dbReference>
<proteinExistence type="predicted"/>
<dbReference type="EMBL" id="JACAZI010000011">
    <property type="protein sequence ID" value="KAF7348440.1"/>
    <property type="molecule type" value="Genomic_DNA"/>
</dbReference>
<sequence>MHRRGNKSKKVPNVRLRPAQPDAMARARASPEPSSYWDNQETQIATTEEPAIIGGSCPRPFKNVVVCATGVLDKPALFKLASQLGATSVSAFTDRVTHLVAEDHGGAKYLCALERKIPILLPSWISESHRIWQHGDDVDFAQSVATHRLPVFSGVTLCTSGIPIVRRTKINKLLTAAGGTSTLPAEADPPIQLVWEEWFWDSVEFGGRFDEEGYRARGSRPERKPIPAPRSQPNDATDVDVKTSHAAADDEDELAPVQRLPSMTLQLWGSLLKTRGYEVAGGSVVLSPGKARQMVLEGRSSEEPTQERGPAAAAGGSVLSSFRRANSFVASRPTAAAARELPFGRTSSTWNANTPTLKPFPELLPDCAFLLRGETDSATVRKAIEGAGGAVVRGGDADYIIVRLISGSALYVAETSAAARALYRTECWLERCLLVDRLCAPDEHASFVPLSIPLPVPGADRITLSFSGLDVSEACWVRRLLEALGITLAPAFSRHATHLLCPSGTGMKYAHALQWGVPVIDMGWLAAMARTGSVPAVHAFLISPTEAEVDSTDPPKSSGPNEARKSEDRVESSSPARTASLTAPSLRRGMSVSPPKIPEHRTKALEDSIVSLLGKRGDECIDRGPRIHCPYYYQDRRNNKEADAGSVFGTAELLSPSLGSDEGLSVDPDVDEQSLRVVYEDPEQRAEQRRLATGAE</sequence>
<dbReference type="Proteomes" id="UP000620124">
    <property type="component" value="Unassembled WGS sequence"/>
</dbReference>
<keyword evidence="5" id="KW-1185">Reference proteome</keyword>
<evidence type="ECO:0000256" key="1">
    <source>
        <dbReference type="ARBA" id="ARBA00022737"/>
    </source>
</evidence>
<feature type="region of interest" description="Disordered" evidence="2">
    <location>
        <begin position="1"/>
        <end position="36"/>
    </location>
</feature>
<evidence type="ECO:0000313" key="4">
    <source>
        <dbReference type="EMBL" id="KAF7348440.1"/>
    </source>
</evidence>
<dbReference type="Gene3D" id="3.40.50.10190">
    <property type="entry name" value="BRCT domain"/>
    <property type="match status" value="3"/>
</dbReference>
<dbReference type="GO" id="GO:0007095">
    <property type="term" value="P:mitotic G2 DNA damage checkpoint signaling"/>
    <property type="evidence" value="ECO:0007669"/>
    <property type="project" value="TreeGrafter"/>
</dbReference>
<dbReference type="AlphaFoldDB" id="A0A8H6XYB4"/>
<dbReference type="Pfam" id="PF00533">
    <property type="entry name" value="BRCT"/>
    <property type="match status" value="1"/>
</dbReference>
<organism evidence="4 5">
    <name type="scientific">Mycena venus</name>
    <dbReference type="NCBI Taxonomy" id="2733690"/>
    <lineage>
        <taxon>Eukaryota</taxon>
        <taxon>Fungi</taxon>
        <taxon>Dikarya</taxon>
        <taxon>Basidiomycota</taxon>
        <taxon>Agaricomycotina</taxon>
        <taxon>Agaricomycetes</taxon>
        <taxon>Agaricomycetidae</taxon>
        <taxon>Agaricales</taxon>
        <taxon>Marasmiineae</taxon>
        <taxon>Mycenaceae</taxon>
        <taxon>Mycena</taxon>
    </lineage>
</organism>
<feature type="compositionally biased region" description="Basic residues" evidence="2">
    <location>
        <begin position="1"/>
        <end position="12"/>
    </location>
</feature>
<keyword evidence="1" id="KW-0677">Repeat</keyword>
<feature type="compositionally biased region" description="Polar residues" evidence="2">
    <location>
        <begin position="572"/>
        <end position="583"/>
    </location>
</feature>
<feature type="domain" description="BRCT" evidence="3">
    <location>
        <begin position="56"/>
        <end position="128"/>
    </location>
</feature>